<dbReference type="EMBL" id="MK072393">
    <property type="protein sequence ID" value="AYV83745.1"/>
    <property type="molecule type" value="Genomic_DNA"/>
</dbReference>
<reference evidence="1" key="1">
    <citation type="submission" date="2018-10" db="EMBL/GenBank/DDBJ databases">
        <title>Hidden diversity of soil giant viruses.</title>
        <authorList>
            <person name="Schulz F."/>
            <person name="Alteio L."/>
            <person name="Goudeau D."/>
            <person name="Ryan E.M."/>
            <person name="Malmstrom R.R."/>
            <person name="Blanchard J."/>
            <person name="Woyke T."/>
        </authorList>
    </citation>
    <scope>NUCLEOTIDE SEQUENCE</scope>
    <source>
        <strain evidence="1">HYV1</strain>
    </source>
</reference>
<protein>
    <submittedName>
        <fullName evidence="1">Uncharacterized protein</fullName>
    </submittedName>
</protein>
<gene>
    <name evidence="1" type="ORF">Hyperionvirus11_18</name>
</gene>
<proteinExistence type="predicted"/>
<evidence type="ECO:0000313" key="1">
    <source>
        <dbReference type="EMBL" id="AYV83745.1"/>
    </source>
</evidence>
<name>A0A3G5A934_9VIRU</name>
<sequence length="240" mass="27351">MTVVEGSLEFPFCNTRPQFLKMSLILFVATAVALAEPISFPGACPIIKKITTLSSIDPLVQHYFSAVRAIFDTEFEKNLFSFGDSTLIVDPAVLFMEYSRYKEFSAASPLGIDVMPRGPKETIDHIDMIHLEPHNMEILNHLLSKGMNIIFLAHNEANREFLKKMFLPDFRSLSLLYPSNTYPKGPYITNELVPFIFSPHSPTHKIFLLDDNPKDLNSFVSEDAIRLKDIIRLQYLTFTD</sequence>
<accession>A0A3G5A934</accession>
<organism evidence="1">
    <name type="scientific">Hyperionvirus sp</name>
    <dbReference type="NCBI Taxonomy" id="2487770"/>
    <lineage>
        <taxon>Viruses</taxon>
        <taxon>Varidnaviria</taxon>
        <taxon>Bamfordvirae</taxon>
        <taxon>Nucleocytoviricota</taxon>
        <taxon>Megaviricetes</taxon>
        <taxon>Imitervirales</taxon>
        <taxon>Mimiviridae</taxon>
        <taxon>Klosneuvirinae</taxon>
    </lineage>
</organism>